<dbReference type="EMBL" id="LT670849">
    <property type="protein sequence ID" value="SHN68822.1"/>
    <property type="molecule type" value="Genomic_DNA"/>
</dbReference>
<reference evidence="3" key="1">
    <citation type="submission" date="2016-11" db="EMBL/GenBank/DDBJ databases">
        <authorList>
            <person name="Varghese N."/>
            <person name="Submissions S."/>
        </authorList>
    </citation>
    <scope>NUCLEOTIDE SEQUENCE [LARGE SCALE GENOMIC DNA]</scope>
    <source>
        <strain evidence="3">GAS401</strain>
    </source>
</reference>
<dbReference type="InterPro" id="IPR025847">
    <property type="entry name" value="MEDS_domain"/>
</dbReference>
<evidence type="ECO:0000313" key="3">
    <source>
        <dbReference type="Proteomes" id="UP000184096"/>
    </source>
</evidence>
<gene>
    <name evidence="2" type="ORF">SAMN05444170_1438</name>
</gene>
<organism evidence="2 3">
    <name type="scientific">Bradyrhizobium erythrophlei</name>
    <dbReference type="NCBI Taxonomy" id="1437360"/>
    <lineage>
        <taxon>Bacteria</taxon>
        <taxon>Pseudomonadati</taxon>
        <taxon>Pseudomonadota</taxon>
        <taxon>Alphaproteobacteria</taxon>
        <taxon>Hyphomicrobiales</taxon>
        <taxon>Nitrobacteraceae</taxon>
        <taxon>Bradyrhizobium</taxon>
    </lineage>
</organism>
<evidence type="ECO:0000313" key="2">
    <source>
        <dbReference type="EMBL" id="SHN68822.1"/>
    </source>
</evidence>
<feature type="domain" description="MEDS" evidence="1">
    <location>
        <begin position="20"/>
        <end position="179"/>
    </location>
</feature>
<protein>
    <submittedName>
        <fullName evidence="2">MEDS: MEthanogen/methylotroph, DcmR Sensory domain</fullName>
    </submittedName>
</protein>
<dbReference type="Pfam" id="PF14417">
    <property type="entry name" value="MEDS"/>
    <property type="match status" value="1"/>
</dbReference>
<dbReference type="RefSeq" id="WP_072825907.1">
    <property type="nucleotide sequence ID" value="NZ_LT670849.1"/>
</dbReference>
<proteinExistence type="predicted"/>
<name>A0A1M7TDM6_9BRAD</name>
<dbReference type="OrthoDB" id="116243at2"/>
<keyword evidence="3" id="KW-1185">Reference proteome</keyword>
<dbReference type="Proteomes" id="UP000184096">
    <property type="component" value="Chromosome I"/>
</dbReference>
<evidence type="ECO:0000259" key="1">
    <source>
        <dbReference type="Pfam" id="PF14417"/>
    </source>
</evidence>
<accession>A0A1M7TDM6</accession>
<sequence>MHFHEHPIHVANGVLGKKCHICAFFNGFDEQHRVLRSFIKEGFERGDKAFHIVDPELRADHLKRLAQAGIDVEQAMATGQLELRRWQDAYLRDDQFDQDGMLALLEEILGSGRAAGDTRVRFVSRVEPSLVEKAGEDNWLEYETRVNYAVSKYSDPVICTYDLANFSASLVMDMLRVHPVVIVGGVLQENPFFVPPDQFLLELRERKSARPGAIQAL</sequence>
<dbReference type="AlphaFoldDB" id="A0A1M7TDM6"/>